<evidence type="ECO:0000313" key="2">
    <source>
        <dbReference type="Proteomes" id="UP000807115"/>
    </source>
</evidence>
<reference evidence="1" key="1">
    <citation type="journal article" date="2019" name="BMC Genomics">
        <title>A new reference genome for Sorghum bicolor reveals high levels of sequence similarity between sweet and grain genotypes: implications for the genetics of sugar metabolism.</title>
        <authorList>
            <person name="Cooper E.A."/>
            <person name="Brenton Z.W."/>
            <person name="Flinn B.S."/>
            <person name="Jenkins J."/>
            <person name="Shu S."/>
            <person name="Flowers D."/>
            <person name="Luo F."/>
            <person name="Wang Y."/>
            <person name="Xia P."/>
            <person name="Barry K."/>
            <person name="Daum C."/>
            <person name="Lipzen A."/>
            <person name="Yoshinaga Y."/>
            <person name="Schmutz J."/>
            <person name="Saski C."/>
            <person name="Vermerris W."/>
            <person name="Kresovich S."/>
        </authorList>
    </citation>
    <scope>NUCLEOTIDE SEQUENCE</scope>
</reference>
<evidence type="ECO:0000313" key="1">
    <source>
        <dbReference type="EMBL" id="KAG0540385.1"/>
    </source>
</evidence>
<proteinExistence type="predicted"/>
<sequence>MKCSRMMDIHGSTRKMIPLRQVSTSAKQYLIRITVCFPSKCIAFVRLWFTCINGKACWNLERTLGYHRKSDYLELSQQ</sequence>
<name>A0A921URB1_SORBI</name>
<dbReference type="Proteomes" id="UP000807115">
    <property type="component" value="Chromosome 3"/>
</dbReference>
<dbReference type="EMBL" id="CM027682">
    <property type="protein sequence ID" value="KAG0540385.1"/>
    <property type="molecule type" value="Genomic_DNA"/>
</dbReference>
<dbReference type="AlphaFoldDB" id="A0A921URB1"/>
<organism evidence="1 2">
    <name type="scientific">Sorghum bicolor</name>
    <name type="common">Sorghum</name>
    <name type="synonym">Sorghum vulgare</name>
    <dbReference type="NCBI Taxonomy" id="4558"/>
    <lineage>
        <taxon>Eukaryota</taxon>
        <taxon>Viridiplantae</taxon>
        <taxon>Streptophyta</taxon>
        <taxon>Embryophyta</taxon>
        <taxon>Tracheophyta</taxon>
        <taxon>Spermatophyta</taxon>
        <taxon>Magnoliopsida</taxon>
        <taxon>Liliopsida</taxon>
        <taxon>Poales</taxon>
        <taxon>Poaceae</taxon>
        <taxon>PACMAD clade</taxon>
        <taxon>Panicoideae</taxon>
        <taxon>Andropogonodae</taxon>
        <taxon>Andropogoneae</taxon>
        <taxon>Sorghinae</taxon>
        <taxon>Sorghum</taxon>
    </lineage>
</organism>
<reference evidence="1" key="2">
    <citation type="submission" date="2020-10" db="EMBL/GenBank/DDBJ databases">
        <authorList>
            <person name="Cooper E.A."/>
            <person name="Brenton Z.W."/>
            <person name="Flinn B.S."/>
            <person name="Jenkins J."/>
            <person name="Shu S."/>
            <person name="Flowers D."/>
            <person name="Luo F."/>
            <person name="Wang Y."/>
            <person name="Xia P."/>
            <person name="Barry K."/>
            <person name="Daum C."/>
            <person name="Lipzen A."/>
            <person name="Yoshinaga Y."/>
            <person name="Schmutz J."/>
            <person name="Saski C."/>
            <person name="Vermerris W."/>
            <person name="Kresovich S."/>
        </authorList>
    </citation>
    <scope>NUCLEOTIDE SEQUENCE</scope>
</reference>
<accession>A0A921URB1</accession>
<gene>
    <name evidence="1" type="ORF">BDA96_03G404300</name>
</gene>
<comment type="caution">
    <text evidence="1">The sequence shown here is derived from an EMBL/GenBank/DDBJ whole genome shotgun (WGS) entry which is preliminary data.</text>
</comment>
<protein>
    <submittedName>
        <fullName evidence="1">Uncharacterized protein</fullName>
    </submittedName>
</protein>